<dbReference type="STRING" id="397948.Cmaq_0930"/>
<dbReference type="PANTHER" id="PTHR11533:SF174">
    <property type="entry name" value="PUROMYCIN-SENSITIVE AMINOPEPTIDASE-RELATED"/>
    <property type="match status" value="1"/>
</dbReference>
<dbReference type="Pfam" id="PF13646">
    <property type="entry name" value="HEAT_2"/>
    <property type="match status" value="2"/>
</dbReference>
<dbReference type="InterPro" id="IPR042097">
    <property type="entry name" value="Aminopeptidase_N-like_N_sf"/>
</dbReference>
<dbReference type="InterPro" id="IPR045357">
    <property type="entry name" value="Aminopeptidase_N-like_N"/>
</dbReference>
<evidence type="ECO:0000256" key="7">
    <source>
        <dbReference type="ARBA" id="ARBA00022833"/>
    </source>
</evidence>
<evidence type="ECO:0000256" key="6">
    <source>
        <dbReference type="ARBA" id="ARBA00022801"/>
    </source>
</evidence>
<dbReference type="InterPro" id="IPR011989">
    <property type="entry name" value="ARM-like"/>
</dbReference>
<comment type="cofactor">
    <cofactor evidence="1">
        <name>Zn(2+)</name>
        <dbReference type="ChEBI" id="CHEBI:29105"/>
    </cofactor>
</comment>
<dbReference type="GO" id="GO:0043171">
    <property type="term" value="P:peptide catabolic process"/>
    <property type="evidence" value="ECO:0007669"/>
    <property type="project" value="TreeGrafter"/>
</dbReference>
<dbReference type="SUPFAM" id="SSF63737">
    <property type="entry name" value="Leukotriene A4 hydrolase N-terminal domain"/>
    <property type="match status" value="1"/>
</dbReference>
<keyword evidence="9" id="KW-0175">Coiled coil</keyword>
<dbReference type="SUPFAM" id="SSF48371">
    <property type="entry name" value="ARM repeat"/>
    <property type="match status" value="2"/>
</dbReference>
<dbReference type="KEGG" id="cma:Cmaq_0930"/>
<evidence type="ECO:0000313" key="13">
    <source>
        <dbReference type="Proteomes" id="UP000001137"/>
    </source>
</evidence>
<evidence type="ECO:0000256" key="1">
    <source>
        <dbReference type="ARBA" id="ARBA00001947"/>
    </source>
</evidence>
<evidence type="ECO:0000256" key="9">
    <source>
        <dbReference type="SAM" id="Coils"/>
    </source>
</evidence>
<dbReference type="PANTHER" id="PTHR11533">
    <property type="entry name" value="PROTEASE M1 ZINC METALLOPROTEASE"/>
    <property type="match status" value="1"/>
</dbReference>
<dbReference type="InterPro" id="IPR016024">
    <property type="entry name" value="ARM-type_fold"/>
</dbReference>
<keyword evidence="8" id="KW-0482">Metalloprotease</keyword>
<gene>
    <name evidence="12" type="ordered locus">Cmaq_0930</name>
</gene>
<dbReference type="GO" id="GO:0006508">
    <property type="term" value="P:proteolysis"/>
    <property type="evidence" value="ECO:0007669"/>
    <property type="project" value="UniProtKB-KW"/>
</dbReference>
<dbReference type="RefSeq" id="WP_012185981.1">
    <property type="nucleotide sequence ID" value="NC_009954.1"/>
</dbReference>
<keyword evidence="7" id="KW-0862">Zinc</keyword>
<dbReference type="Gene3D" id="1.25.10.10">
    <property type="entry name" value="Leucine-rich Repeat Variant"/>
    <property type="match status" value="3"/>
</dbReference>
<dbReference type="GO" id="GO:0042277">
    <property type="term" value="F:peptide binding"/>
    <property type="evidence" value="ECO:0007669"/>
    <property type="project" value="TreeGrafter"/>
</dbReference>
<dbReference type="Gene3D" id="2.60.40.1730">
    <property type="entry name" value="tricorn interacting facor f3 domain"/>
    <property type="match status" value="1"/>
</dbReference>
<keyword evidence="6" id="KW-0378">Hydrolase</keyword>
<keyword evidence="13" id="KW-1185">Reference proteome</keyword>
<dbReference type="InterPro" id="IPR027268">
    <property type="entry name" value="Peptidase_M4/M1_CTD_sf"/>
</dbReference>
<dbReference type="SMART" id="SM00567">
    <property type="entry name" value="EZ_HEAT"/>
    <property type="match status" value="5"/>
</dbReference>
<dbReference type="Proteomes" id="UP000001137">
    <property type="component" value="Chromosome"/>
</dbReference>
<feature type="coiled-coil region" evidence="9">
    <location>
        <begin position="808"/>
        <end position="835"/>
    </location>
</feature>
<dbReference type="GO" id="GO:0005615">
    <property type="term" value="C:extracellular space"/>
    <property type="evidence" value="ECO:0007669"/>
    <property type="project" value="TreeGrafter"/>
</dbReference>
<dbReference type="PRINTS" id="PR00756">
    <property type="entry name" value="ALADIPTASE"/>
</dbReference>
<comment type="similarity">
    <text evidence="2">Belongs to the peptidase M1 family.</text>
</comment>
<dbReference type="AlphaFoldDB" id="A8MDA6"/>
<dbReference type="SUPFAM" id="SSF55486">
    <property type="entry name" value="Metalloproteases ('zincins'), catalytic domain"/>
    <property type="match status" value="1"/>
</dbReference>
<evidence type="ECO:0000256" key="3">
    <source>
        <dbReference type="ARBA" id="ARBA00022438"/>
    </source>
</evidence>
<dbReference type="FunFam" id="1.10.390.10:FF:000013">
    <property type="entry name" value="Aminopeptidase N"/>
    <property type="match status" value="1"/>
</dbReference>
<evidence type="ECO:0000313" key="12">
    <source>
        <dbReference type="EMBL" id="ABW01762.1"/>
    </source>
</evidence>
<dbReference type="EMBL" id="CP000852">
    <property type="protein sequence ID" value="ABW01762.1"/>
    <property type="molecule type" value="Genomic_DNA"/>
</dbReference>
<evidence type="ECO:0000256" key="8">
    <source>
        <dbReference type="ARBA" id="ARBA00023049"/>
    </source>
</evidence>
<name>A8MDA6_CALMQ</name>
<dbReference type="HOGENOM" id="CLU_014298_0_1_2"/>
<dbReference type="InterPro" id="IPR004155">
    <property type="entry name" value="PBS_lyase_HEAT"/>
</dbReference>
<proteinExistence type="inferred from homology"/>
<dbReference type="GO" id="GO:0005737">
    <property type="term" value="C:cytoplasm"/>
    <property type="evidence" value="ECO:0007669"/>
    <property type="project" value="TreeGrafter"/>
</dbReference>
<dbReference type="InterPro" id="IPR050344">
    <property type="entry name" value="Peptidase_M1_aminopeptidases"/>
</dbReference>
<dbReference type="Gene3D" id="1.10.390.10">
    <property type="entry name" value="Neutral Protease Domain 2"/>
    <property type="match status" value="1"/>
</dbReference>
<dbReference type="GeneID" id="5709072"/>
<dbReference type="GO" id="GO:0070006">
    <property type="term" value="F:metalloaminopeptidase activity"/>
    <property type="evidence" value="ECO:0007669"/>
    <property type="project" value="TreeGrafter"/>
</dbReference>
<evidence type="ECO:0000256" key="4">
    <source>
        <dbReference type="ARBA" id="ARBA00022670"/>
    </source>
</evidence>
<evidence type="ECO:0000256" key="2">
    <source>
        <dbReference type="ARBA" id="ARBA00010136"/>
    </source>
</evidence>
<keyword evidence="3 12" id="KW-0031">Aminopeptidase</keyword>
<organism evidence="12 13">
    <name type="scientific">Caldivirga maquilingensis (strain ATCC 700844 / DSM 13496 / JCM 10307 / IC-167)</name>
    <dbReference type="NCBI Taxonomy" id="397948"/>
    <lineage>
        <taxon>Archaea</taxon>
        <taxon>Thermoproteota</taxon>
        <taxon>Thermoprotei</taxon>
        <taxon>Thermoproteales</taxon>
        <taxon>Thermoproteaceae</taxon>
        <taxon>Caldivirga</taxon>
    </lineage>
</organism>
<feature type="domain" description="Aminopeptidase N-like N-terminal" evidence="11">
    <location>
        <begin position="36"/>
        <end position="197"/>
    </location>
</feature>
<dbReference type="Pfam" id="PF01433">
    <property type="entry name" value="Peptidase_M1"/>
    <property type="match status" value="1"/>
</dbReference>
<dbReference type="InterPro" id="IPR014782">
    <property type="entry name" value="Peptidase_M1_dom"/>
</dbReference>
<dbReference type="GO" id="GO:0016020">
    <property type="term" value="C:membrane"/>
    <property type="evidence" value="ECO:0007669"/>
    <property type="project" value="TreeGrafter"/>
</dbReference>
<keyword evidence="5" id="KW-0479">Metal-binding</keyword>
<keyword evidence="4" id="KW-0645">Protease</keyword>
<feature type="domain" description="Peptidase M1 membrane alanine aminopeptidase" evidence="10">
    <location>
        <begin position="235"/>
        <end position="451"/>
    </location>
</feature>
<dbReference type="CDD" id="cd09603">
    <property type="entry name" value="M1_APN_like"/>
    <property type="match status" value="1"/>
</dbReference>
<evidence type="ECO:0000259" key="10">
    <source>
        <dbReference type="Pfam" id="PF01433"/>
    </source>
</evidence>
<dbReference type="GO" id="GO:0008270">
    <property type="term" value="F:zinc ion binding"/>
    <property type="evidence" value="ECO:0007669"/>
    <property type="project" value="InterPro"/>
</dbReference>
<protein>
    <submittedName>
        <fullName evidence="12">Peptidase M1 membrane alanine aminopeptidase</fullName>
    </submittedName>
</protein>
<evidence type="ECO:0000259" key="11">
    <source>
        <dbReference type="Pfam" id="PF17900"/>
    </source>
</evidence>
<evidence type="ECO:0000256" key="5">
    <source>
        <dbReference type="ARBA" id="ARBA00022723"/>
    </source>
</evidence>
<accession>A8MDA6</accession>
<dbReference type="eggNOG" id="arCOG02969">
    <property type="taxonomic scope" value="Archaea"/>
</dbReference>
<sequence>MFVNGKYLIGRDFAFPDYKPRFPESYPYMVRRLIAQLEIFISEGRLRGRVIYEIIPRRRLSYIELNAEEMNILSTSHQRDYDGSILRLYFNPPIEASQNTIIEVTYETKPRKGAYFIKPDKEKGDTAQMVWTQGESEDNRYWLPLPDNPNIKFPTELEITVPKGMMAVSNGVLVSVKDLNDKTAWRWVFDYPHSPYLIAFAAGEFEKLESDCNGVKLEYYWPKGRYGDPQVTFAATCDAIKFFSEYTGVKYPYPVYKQVAVHEFIYGGMENTTVTILTDTTLHTKREECPYDEWPCRGREDFSSDGLVAHELAHQWFGDLVTTRDWGNIWLNEAFATYFDALYTLHSRGFDEFVYRLYGNLRAYLDEYRRYSRPIVTNLYSIPEEMFDRHTYEKGSLVLHTLRNIIGEENFRKGIEAYLNRHRFSNADTEDLRKAMEEAYGEDLTWFFKQYVYSAGHPVLKVSWSWLPDESAIRLSVSQAQGDDSYPVYKIPLEVKIVYEGNSEVRLLNIEEKEHVLHLNAPSKPKYICIDPKFKILKVTQFDKPLEEAISELSDEDVMCRIEAINALAKNASPRAVEALASIIEKDPFWGVAVEAANALGRIGGEAAKSELLRLLKRVTHPRVRRSIIDALGNFKGDAEVAKVLLTIANDGKESDYVRYAALVSLGRLRIRDLEGELIKALDYGGFNYVITQGALRGLGELGTDNAFKVVLNYTEPSKPTLVRATAVMALGRFIDRREAVDRLIELARDGQFRVRFAVVATADEVKHPALLPTLDELASRDPDGRIRRLAREVAKRIRDQLERGVEYQRLREEIEQIREEHRRIMEEIGKLERR</sequence>
<dbReference type="InterPro" id="IPR001930">
    <property type="entry name" value="Peptidase_M1"/>
</dbReference>
<reference evidence="12 13" key="1">
    <citation type="submission" date="2007-10" db="EMBL/GenBank/DDBJ databases">
        <title>Complete sequence of Caldivirga maquilingensis IC-167.</title>
        <authorList>
            <consortium name="US DOE Joint Genome Institute"/>
            <person name="Copeland A."/>
            <person name="Lucas S."/>
            <person name="Lapidus A."/>
            <person name="Barry K."/>
            <person name="Glavina del Rio T."/>
            <person name="Dalin E."/>
            <person name="Tice H."/>
            <person name="Pitluck S."/>
            <person name="Saunders E."/>
            <person name="Brettin T."/>
            <person name="Bruce D."/>
            <person name="Detter J.C."/>
            <person name="Han C."/>
            <person name="Schmutz J."/>
            <person name="Larimer F."/>
            <person name="Land M."/>
            <person name="Hauser L."/>
            <person name="Kyrpides N."/>
            <person name="Ivanova N."/>
            <person name="Biddle J.F."/>
            <person name="Zhang Z."/>
            <person name="Fitz-Gibbon S.T."/>
            <person name="Lowe T.M."/>
            <person name="Saltikov C."/>
            <person name="House C.H."/>
            <person name="Richardson P."/>
        </authorList>
    </citation>
    <scope>NUCLEOTIDE SEQUENCE [LARGE SCALE GENOMIC DNA]</scope>
    <source>
        <strain evidence="13">ATCC 700844 / DSM 13496 / JCM 10307 / IC-167</strain>
    </source>
</reference>
<dbReference type="Pfam" id="PF17900">
    <property type="entry name" value="Peptidase_M1_N"/>
    <property type="match status" value="1"/>
</dbReference>
<dbReference type="OrthoDB" id="139771at2157"/>